<comment type="caution">
    <text evidence="3">The sequence shown here is derived from an EMBL/GenBank/DDBJ whole genome shotgun (WGS) entry which is preliminary data.</text>
</comment>
<keyword evidence="4" id="KW-1185">Reference proteome</keyword>
<dbReference type="OrthoDB" id="4955136at2759"/>
<dbReference type="AlphaFoldDB" id="A0A9Q1JX74"/>
<dbReference type="PANTHER" id="PTHR31704:SF55">
    <property type="entry name" value="MYB_SANT-LIKE DNA-BINDING DOMAIN PROTEIN"/>
    <property type="match status" value="1"/>
</dbReference>
<evidence type="ECO:0000313" key="4">
    <source>
        <dbReference type="Proteomes" id="UP001153076"/>
    </source>
</evidence>
<dbReference type="InterPro" id="IPR024752">
    <property type="entry name" value="Myb/SANT-like_dom"/>
</dbReference>
<evidence type="ECO:0000256" key="1">
    <source>
        <dbReference type="SAM" id="MobiDB-lite"/>
    </source>
</evidence>
<feature type="domain" description="Myb/SANT-like" evidence="2">
    <location>
        <begin position="43"/>
        <end position="95"/>
    </location>
</feature>
<dbReference type="PANTHER" id="PTHR31704">
    <property type="entry name" value="MYB/SANT-LIKE DNA-BINDING DOMAIN PROTEIN-RELATED"/>
    <property type="match status" value="1"/>
</dbReference>
<sequence length="205" mass="24128">MTSSTSKDRNKEIFQWTYEEMIILCETCLQYIAKHGRVQFFVWKEIQLEVEKKIGRQCDTVKNDWRLWKQLKTSETGLGWNPVTGKIEASDEWWLKKIEENKKFHKFRSKGVNPFLEEKWDQLFGDSYATGKNVYTPSMEPSPPIILENDEEDESSEDDGNGVEENIEAYNFQNNPYLQSALMNEETFMTQFIENISIPTQDTII</sequence>
<gene>
    <name evidence="3" type="ORF">Cgig2_028586</name>
</gene>
<reference evidence="3" key="1">
    <citation type="submission" date="2022-04" db="EMBL/GenBank/DDBJ databases">
        <title>Carnegiea gigantea Genome sequencing and assembly v2.</title>
        <authorList>
            <person name="Copetti D."/>
            <person name="Sanderson M.J."/>
            <person name="Burquez A."/>
            <person name="Wojciechowski M.F."/>
        </authorList>
    </citation>
    <scope>NUCLEOTIDE SEQUENCE</scope>
    <source>
        <strain evidence="3">SGP5-SGP5p</strain>
        <tissue evidence="3">Aerial part</tissue>
    </source>
</reference>
<proteinExistence type="predicted"/>
<feature type="compositionally biased region" description="Acidic residues" evidence="1">
    <location>
        <begin position="148"/>
        <end position="162"/>
    </location>
</feature>
<dbReference type="Proteomes" id="UP001153076">
    <property type="component" value="Unassembled WGS sequence"/>
</dbReference>
<organism evidence="3 4">
    <name type="scientific">Carnegiea gigantea</name>
    <dbReference type="NCBI Taxonomy" id="171969"/>
    <lineage>
        <taxon>Eukaryota</taxon>
        <taxon>Viridiplantae</taxon>
        <taxon>Streptophyta</taxon>
        <taxon>Embryophyta</taxon>
        <taxon>Tracheophyta</taxon>
        <taxon>Spermatophyta</taxon>
        <taxon>Magnoliopsida</taxon>
        <taxon>eudicotyledons</taxon>
        <taxon>Gunneridae</taxon>
        <taxon>Pentapetalae</taxon>
        <taxon>Caryophyllales</taxon>
        <taxon>Cactineae</taxon>
        <taxon>Cactaceae</taxon>
        <taxon>Cactoideae</taxon>
        <taxon>Echinocereeae</taxon>
        <taxon>Carnegiea</taxon>
    </lineage>
</organism>
<protein>
    <recommendedName>
        <fullName evidence="2">Myb/SANT-like domain-containing protein</fullName>
    </recommendedName>
</protein>
<dbReference type="Pfam" id="PF12776">
    <property type="entry name" value="Myb_DNA-bind_3"/>
    <property type="match status" value="1"/>
</dbReference>
<feature type="region of interest" description="Disordered" evidence="1">
    <location>
        <begin position="139"/>
        <end position="162"/>
    </location>
</feature>
<dbReference type="EMBL" id="JAKOGI010000567">
    <property type="protein sequence ID" value="KAJ8433001.1"/>
    <property type="molecule type" value="Genomic_DNA"/>
</dbReference>
<name>A0A9Q1JX74_9CARY</name>
<evidence type="ECO:0000313" key="3">
    <source>
        <dbReference type="EMBL" id="KAJ8433001.1"/>
    </source>
</evidence>
<evidence type="ECO:0000259" key="2">
    <source>
        <dbReference type="Pfam" id="PF12776"/>
    </source>
</evidence>
<accession>A0A9Q1JX74</accession>